<name>A0A550JFH8_9BACT</name>
<comment type="caution">
    <text evidence="2">The sequence shown here is derived from an EMBL/GenBank/DDBJ whole genome shotgun (WGS) entry which is preliminary data.</text>
</comment>
<evidence type="ECO:0000313" key="3">
    <source>
        <dbReference type="Proteomes" id="UP000317155"/>
    </source>
</evidence>
<dbReference type="RefSeq" id="WP_140396660.1">
    <property type="nucleotide sequence ID" value="NZ_FOJJ01000037.1"/>
</dbReference>
<gene>
    <name evidence="2" type="ORF">FL622_09225</name>
</gene>
<dbReference type="Proteomes" id="UP000317155">
    <property type="component" value="Unassembled WGS sequence"/>
</dbReference>
<reference evidence="2 3" key="1">
    <citation type="submission" date="2019-07" db="EMBL/GenBank/DDBJ databases">
        <title>Insights of Desulfuromonas acetexigens electromicrobiology.</title>
        <authorList>
            <person name="Katuri K."/>
            <person name="Sapireddy V."/>
            <person name="Shaw D.R."/>
            <person name="Saikaly P."/>
        </authorList>
    </citation>
    <scope>NUCLEOTIDE SEQUENCE [LARGE SCALE GENOMIC DNA]</scope>
    <source>
        <strain evidence="2 3">2873</strain>
    </source>
</reference>
<protein>
    <submittedName>
        <fullName evidence="2">Uncharacterized protein</fullName>
    </submittedName>
</protein>
<evidence type="ECO:0000313" key="2">
    <source>
        <dbReference type="EMBL" id="TRO81967.1"/>
    </source>
</evidence>
<accession>A0A550JFH8</accession>
<evidence type="ECO:0000256" key="1">
    <source>
        <dbReference type="SAM" id="MobiDB-lite"/>
    </source>
</evidence>
<organism evidence="2 3">
    <name type="scientific">Trichloromonas acetexigens</name>
    <dbReference type="NCBI Taxonomy" id="38815"/>
    <lineage>
        <taxon>Bacteria</taxon>
        <taxon>Pseudomonadati</taxon>
        <taxon>Thermodesulfobacteriota</taxon>
        <taxon>Desulfuromonadia</taxon>
        <taxon>Desulfuromonadales</taxon>
        <taxon>Trichloromonadaceae</taxon>
        <taxon>Trichloromonas</taxon>
    </lineage>
</organism>
<dbReference type="AlphaFoldDB" id="A0A550JFH8"/>
<feature type="region of interest" description="Disordered" evidence="1">
    <location>
        <begin position="1"/>
        <end position="24"/>
    </location>
</feature>
<dbReference type="EMBL" id="VJVV01000005">
    <property type="protein sequence ID" value="TRO81967.1"/>
    <property type="molecule type" value="Genomic_DNA"/>
</dbReference>
<feature type="region of interest" description="Disordered" evidence="1">
    <location>
        <begin position="38"/>
        <end position="59"/>
    </location>
</feature>
<proteinExistence type="predicted"/>
<keyword evidence="3" id="KW-1185">Reference proteome</keyword>
<sequence>MKIYSMNRRELGEFPAPPNEKSRQDMTWFPGIAVRWREHPDPSTQGESPKGMPECFLGF</sequence>